<organism evidence="1">
    <name type="scientific">Ixodes ricinus</name>
    <name type="common">Common tick</name>
    <name type="synonym">Acarus ricinus</name>
    <dbReference type="NCBI Taxonomy" id="34613"/>
    <lineage>
        <taxon>Eukaryota</taxon>
        <taxon>Metazoa</taxon>
        <taxon>Ecdysozoa</taxon>
        <taxon>Arthropoda</taxon>
        <taxon>Chelicerata</taxon>
        <taxon>Arachnida</taxon>
        <taxon>Acari</taxon>
        <taxon>Parasitiformes</taxon>
        <taxon>Ixodida</taxon>
        <taxon>Ixodoidea</taxon>
        <taxon>Ixodidae</taxon>
        <taxon>Ixodinae</taxon>
        <taxon>Ixodes</taxon>
    </lineage>
</organism>
<dbReference type="EMBL" id="GIFC01014768">
    <property type="protein sequence ID" value="MXU96851.1"/>
    <property type="molecule type" value="Transcribed_RNA"/>
</dbReference>
<dbReference type="AlphaFoldDB" id="A0A6B0V5A0"/>
<accession>A0A6B0V5A0</accession>
<protein>
    <submittedName>
        <fullName evidence="1">Putative secreted protein</fullName>
    </submittedName>
</protein>
<name>A0A6B0V5A0_IXORI</name>
<evidence type="ECO:0000313" key="1">
    <source>
        <dbReference type="EMBL" id="MXU96851.1"/>
    </source>
</evidence>
<sequence length="232" mass="26169">MDATKRLWVAFQVFVLTGGVYGGTWNRTVEQYVDEIIENLYGKVHDMKLEESPVVMQNVNIFLNESAIPTTISLFSLGTFAGLGTTFNRTGRCYVREKKSESRVTCTVGFTNLQATLPKDEGVLQIDTSGLLVISVPKGERKATVSLMTLSSVNFTMTVNGLSKCTPGFKESRFIPNEKIPIDIKTTYRLVFQKFITQDKFKSALDAALSTFPKVRFKMVWKPQKKKRRDKV</sequence>
<reference evidence="1" key="1">
    <citation type="submission" date="2019-12" db="EMBL/GenBank/DDBJ databases">
        <title>An insight into the sialome of adult female Ixodes ricinus ticks feeding for 6 days.</title>
        <authorList>
            <person name="Perner J."/>
            <person name="Ribeiro J.M.C."/>
        </authorList>
    </citation>
    <scope>NUCLEOTIDE SEQUENCE</scope>
    <source>
        <strain evidence="1">Semi-engorged</strain>
        <tissue evidence="1">Salivary glands</tissue>
    </source>
</reference>
<proteinExistence type="predicted"/>